<dbReference type="RefSeq" id="WP_157751765.1">
    <property type="nucleotide sequence ID" value="NZ_BOMJ01000008.1"/>
</dbReference>
<name>A0A1H2BQN9_9ACTN</name>
<gene>
    <name evidence="2" type="ORF">SAMN04489716_4821</name>
</gene>
<dbReference type="OrthoDB" id="3297832at2"/>
<reference evidence="2 3" key="1">
    <citation type="submission" date="2016-10" db="EMBL/GenBank/DDBJ databases">
        <authorList>
            <person name="de Groot N.N."/>
        </authorList>
    </citation>
    <scope>NUCLEOTIDE SEQUENCE [LARGE SCALE GENOMIC DNA]</scope>
    <source>
        <strain evidence="2 3">DSM 43941</strain>
    </source>
</reference>
<feature type="region of interest" description="Disordered" evidence="1">
    <location>
        <begin position="123"/>
        <end position="150"/>
    </location>
</feature>
<dbReference type="EMBL" id="LT629758">
    <property type="protein sequence ID" value="SDT60670.1"/>
    <property type="molecule type" value="Genomic_DNA"/>
</dbReference>
<dbReference type="AlphaFoldDB" id="A0A1H2BQN9"/>
<evidence type="ECO:0000256" key="1">
    <source>
        <dbReference type="SAM" id="MobiDB-lite"/>
    </source>
</evidence>
<protein>
    <submittedName>
        <fullName evidence="2">RNA polymerase sigma-70 factor, ECF subfamily</fullName>
    </submittedName>
</protein>
<accession>A0A1H2BQN9</accession>
<evidence type="ECO:0000313" key="3">
    <source>
        <dbReference type="Proteomes" id="UP000198688"/>
    </source>
</evidence>
<proteinExistence type="predicted"/>
<evidence type="ECO:0000313" key="2">
    <source>
        <dbReference type="EMBL" id="SDT60670.1"/>
    </source>
</evidence>
<dbReference type="Proteomes" id="UP000198688">
    <property type="component" value="Chromosome I"/>
</dbReference>
<keyword evidence="3" id="KW-1185">Reference proteome</keyword>
<dbReference type="Gene3D" id="1.10.1740.10">
    <property type="match status" value="1"/>
</dbReference>
<organism evidence="2 3">
    <name type="scientific">Actinoplanes derwentensis</name>
    <dbReference type="NCBI Taxonomy" id="113562"/>
    <lineage>
        <taxon>Bacteria</taxon>
        <taxon>Bacillati</taxon>
        <taxon>Actinomycetota</taxon>
        <taxon>Actinomycetes</taxon>
        <taxon>Micromonosporales</taxon>
        <taxon>Micromonosporaceae</taxon>
        <taxon>Actinoplanes</taxon>
    </lineage>
</organism>
<dbReference type="STRING" id="113562.SAMN04489716_4821"/>
<sequence length="150" mass="17147">MRWFSRRCSGPSEPERPGRLEILMPLISRGDRDAFAELFDATFAETRAELACRFSDPREVSRVCGSVYVEVWWLAGCWTGHDGDVRAWIGEILRRRADDRALPPRPTRSRLLSSQERELADLLGRAPEQISGNARTDRYQPTAGDNDIRE</sequence>